<dbReference type="Proteomes" id="UP000708208">
    <property type="component" value="Unassembled WGS sequence"/>
</dbReference>
<evidence type="ECO:0000256" key="1">
    <source>
        <dbReference type="SAM" id="MobiDB-lite"/>
    </source>
</evidence>
<feature type="region of interest" description="Disordered" evidence="1">
    <location>
        <begin position="157"/>
        <end position="190"/>
    </location>
</feature>
<accession>A0A8J2P6Q1</accession>
<evidence type="ECO:0000313" key="2">
    <source>
        <dbReference type="EMBL" id="CAG7733309.1"/>
    </source>
</evidence>
<dbReference type="EMBL" id="CAJVCH010246664">
    <property type="protein sequence ID" value="CAG7733309.1"/>
    <property type="molecule type" value="Genomic_DNA"/>
</dbReference>
<proteinExistence type="predicted"/>
<reference evidence="2" key="1">
    <citation type="submission" date="2021-06" db="EMBL/GenBank/DDBJ databases">
        <authorList>
            <person name="Hodson N. C."/>
            <person name="Mongue J. A."/>
            <person name="Jaron S. K."/>
        </authorList>
    </citation>
    <scope>NUCLEOTIDE SEQUENCE</scope>
</reference>
<evidence type="ECO:0000313" key="3">
    <source>
        <dbReference type="Proteomes" id="UP000708208"/>
    </source>
</evidence>
<feature type="region of interest" description="Disordered" evidence="1">
    <location>
        <begin position="96"/>
        <end position="131"/>
    </location>
</feature>
<protein>
    <submittedName>
        <fullName evidence="2">Uncharacterized protein</fullName>
    </submittedName>
</protein>
<name>A0A8J2P6Q1_9HEXA</name>
<organism evidence="2 3">
    <name type="scientific">Allacma fusca</name>
    <dbReference type="NCBI Taxonomy" id="39272"/>
    <lineage>
        <taxon>Eukaryota</taxon>
        <taxon>Metazoa</taxon>
        <taxon>Ecdysozoa</taxon>
        <taxon>Arthropoda</taxon>
        <taxon>Hexapoda</taxon>
        <taxon>Collembola</taxon>
        <taxon>Symphypleona</taxon>
        <taxon>Sminthuridae</taxon>
        <taxon>Allacma</taxon>
    </lineage>
</organism>
<dbReference type="AlphaFoldDB" id="A0A8J2P6Q1"/>
<sequence length="190" mass="21387">MWTVCKESWRGLKVWRKIKLRHHLTSQHELSSREIKKEEATVLMDLCDQKTHLLSLHLLLLCQVRGQDPLNYLLQITSPKLPPKQSSFHSAFLSFSPPLDTENPEEPTASEITSFRGHPAHHGFVSSQNSRRLENGLRPKLMIGKVVGSGGIVATELDELRPSGGHRSHSPGSGLGKGQREKSYEICQRQ</sequence>
<gene>
    <name evidence="2" type="ORF">AFUS01_LOCUS21762</name>
</gene>
<keyword evidence="3" id="KW-1185">Reference proteome</keyword>
<comment type="caution">
    <text evidence="2">The sequence shown here is derived from an EMBL/GenBank/DDBJ whole genome shotgun (WGS) entry which is preliminary data.</text>
</comment>